<evidence type="ECO:0000256" key="1">
    <source>
        <dbReference type="SAM" id="Coils"/>
    </source>
</evidence>
<dbReference type="Pfam" id="PF00069">
    <property type="entry name" value="Pkinase"/>
    <property type="match status" value="1"/>
</dbReference>
<dbReference type="PROSITE" id="PS50004">
    <property type="entry name" value="C2"/>
    <property type="match status" value="1"/>
</dbReference>
<keyword evidence="5" id="KW-1185">Reference proteome</keyword>
<comment type="caution">
    <text evidence="4">The sequence shown here is derived from an EMBL/GenBank/DDBJ whole genome shotgun (WGS) entry which is preliminary data.</text>
</comment>
<dbReference type="EMBL" id="JNBR01000349">
    <property type="protein sequence ID" value="OQR94861.1"/>
    <property type="molecule type" value="Genomic_DNA"/>
</dbReference>
<dbReference type="InterPro" id="IPR011009">
    <property type="entry name" value="Kinase-like_dom_sf"/>
</dbReference>
<name>A0A1V9ZAA2_ACHHY</name>
<dbReference type="Proteomes" id="UP000243579">
    <property type="component" value="Unassembled WGS sequence"/>
</dbReference>
<dbReference type="SUPFAM" id="SSF49562">
    <property type="entry name" value="C2 domain (Calcium/lipid-binding domain, CaLB)"/>
    <property type="match status" value="1"/>
</dbReference>
<dbReference type="PANTHER" id="PTHR44329">
    <property type="entry name" value="SERINE/THREONINE-PROTEIN KINASE TNNI3K-RELATED"/>
    <property type="match status" value="1"/>
</dbReference>
<dbReference type="Gene3D" id="1.10.510.10">
    <property type="entry name" value="Transferase(Phosphotransferase) domain 1"/>
    <property type="match status" value="1"/>
</dbReference>
<dbReference type="PANTHER" id="PTHR44329:SF214">
    <property type="entry name" value="PROTEIN KINASE DOMAIN-CONTAINING PROTEIN"/>
    <property type="match status" value="1"/>
</dbReference>
<dbReference type="InterPro" id="IPR000008">
    <property type="entry name" value="C2_dom"/>
</dbReference>
<accession>A0A1V9ZAA2</accession>
<sequence length="574" mass="63264">MLPSDADKISLLDKRVVFFAKRVKDLAAKVKSGGASDDGNAAQLAAVLEEGRKKTAALESHIAALERELDTLKRMISATQSHNKKSEALEQELLEKFDGALDLSSPALDIVPTVPASDFTDAKMFSSSANYRQELGMLKGQLVIRKTFFSQTPEQNLLDKFVGALDLPARLDGADDTVMKLVATSGIGTRTPAIYIPYMAGGDLRRWLQASQSQPAPWETRLRMALQIARGVASVHKLGYIHRDVNALHVLVDADDNAKLLINSSTRAVSESAQYTAGVGQMSAAAPETVIASDGNTAEYSEKADIYSLGITLIELDTHEAPYSHMKNSAGSTITDTMLMQLFMTAKKGDKLYDHQFKTSPAWYQRLARSCVNLDPEARPTAAEVARQLQEHIDSPVRALSPHQSIELFVTVQHARNIRDRETFGAQTPFCKLTVGTDTFTTSAKERAGSMPHWNETFSFRDVHLMDMALEVNVLANFWWTSRQIGRCQAPLYSLIKLPAENESVHLKVVSEGTAQGYIAVLVTFAGPIVPYLDDYITCMTTYLGTIKGETARSKEIQNKLLEARRIRDLLDKP</sequence>
<evidence type="ECO:0000259" key="3">
    <source>
        <dbReference type="PROSITE" id="PS50011"/>
    </source>
</evidence>
<dbReference type="SMART" id="SM00239">
    <property type="entry name" value="C2"/>
    <property type="match status" value="1"/>
</dbReference>
<keyword evidence="4" id="KW-0808">Transferase</keyword>
<dbReference type="Pfam" id="PF00168">
    <property type="entry name" value="C2"/>
    <property type="match status" value="1"/>
</dbReference>
<dbReference type="InterPro" id="IPR035892">
    <property type="entry name" value="C2_domain_sf"/>
</dbReference>
<proteinExistence type="predicted"/>
<gene>
    <name evidence="4" type="ORF">ACHHYP_00872</name>
</gene>
<dbReference type="CDD" id="cd00030">
    <property type="entry name" value="C2"/>
    <property type="match status" value="1"/>
</dbReference>
<dbReference type="AlphaFoldDB" id="A0A1V9ZAA2"/>
<feature type="domain" description="Protein kinase" evidence="3">
    <location>
        <begin position="108"/>
        <end position="393"/>
    </location>
</feature>
<protein>
    <submittedName>
        <fullName evidence="4">Protein kinase</fullName>
    </submittedName>
</protein>
<keyword evidence="1" id="KW-0175">Coiled coil</keyword>
<dbReference type="PROSITE" id="PS50011">
    <property type="entry name" value="PROTEIN_KINASE_DOM"/>
    <property type="match status" value="1"/>
</dbReference>
<evidence type="ECO:0000259" key="2">
    <source>
        <dbReference type="PROSITE" id="PS50004"/>
    </source>
</evidence>
<dbReference type="GO" id="GO:0005524">
    <property type="term" value="F:ATP binding"/>
    <property type="evidence" value="ECO:0007669"/>
    <property type="project" value="InterPro"/>
</dbReference>
<dbReference type="Gene3D" id="2.60.40.150">
    <property type="entry name" value="C2 domain"/>
    <property type="match status" value="1"/>
</dbReference>
<evidence type="ECO:0000313" key="5">
    <source>
        <dbReference type="Proteomes" id="UP000243579"/>
    </source>
</evidence>
<evidence type="ECO:0000313" key="4">
    <source>
        <dbReference type="EMBL" id="OQR94861.1"/>
    </source>
</evidence>
<dbReference type="SUPFAM" id="SSF56112">
    <property type="entry name" value="Protein kinase-like (PK-like)"/>
    <property type="match status" value="1"/>
</dbReference>
<organism evidence="4 5">
    <name type="scientific">Achlya hypogyna</name>
    <name type="common">Oomycete</name>
    <name type="synonym">Protoachlya hypogyna</name>
    <dbReference type="NCBI Taxonomy" id="1202772"/>
    <lineage>
        <taxon>Eukaryota</taxon>
        <taxon>Sar</taxon>
        <taxon>Stramenopiles</taxon>
        <taxon>Oomycota</taxon>
        <taxon>Saprolegniomycetes</taxon>
        <taxon>Saprolegniales</taxon>
        <taxon>Achlyaceae</taxon>
        <taxon>Achlya</taxon>
    </lineage>
</organism>
<dbReference type="InterPro" id="IPR051681">
    <property type="entry name" value="Ser/Thr_Kinases-Pseudokinases"/>
</dbReference>
<dbReference type="GO" id="GO:0004674">
    <property type="term" value="F:protein serine/threonine kinase activity"/>
    <property type="evidence" value="ECO:0007669"/>
    <property type="project" value="TreeGrafter"/>
</dbReference>
<feature type="coiled-coil region" evidence="1">
    <location>
        <begin position="48"/>
        <end position="82"/>
    </location>
</feature>
<feature type="domain" description="C2" evidence="2">
    <location>
        <begin position="389"/>
        <end position="505"/>
    </location>
</feature>
<dbReference type="OrthoDB" id="538607at2759"/>
<keyword evidence="4" id="KW-0418">Kinase</keyword>
<dbReference type="InterPro" id="IPR000719">
    <property type="entry name" value="Prot_kinase_dom"/>
</dbReference>
<reference evidence="4 5" key="1">
    <citation type="journal article" date="2014" name="Genome Biol. Evol.">
        <title>The secreted proteins of Achlya hypogyna and Thraustotheca clavata identify the ancestral oomycete secretome and reveal gene acquisitions by horizontal gene transfer.</title>
        <authorList>
            <person name="Misner I."/>
            <person name="Blouin N."/>
            <person name="Leonard G."/>
            <person name="Richards T.A."/>
            <person name="Lane C.E."/>
        </authorList>
    </citation>
    <scope>NUCLEOTIDE SEQUENCE [LARGE SCALE GENOMIC DNA]</scope>
    <source>
        <strain evidence="4 5">ATCC 48635</strain>
    </source>
</reference>